<gene>
    <name evidence="2" type="ORF">EYF80_062865</name>
</gene>
<evidence type="ECO:0000313" key="2">
    <source>
        <dbReference type="EMBL" id="TNN26992.1"/>
    </source>
</evidence>
<protein>
    <submittedName>
        <fullName evidence="2">Uncharacterized protein</fullName>
    </submittedName>
</protein>
<accession>A0A4Z2EF98</accession>
<feature type="compositionally biased region" description="Low complexity" evidence="1">
    <location>
        <begin position="51"/>
        <end position="60"/>
    </location>
</feature>
<feature type="compositionally biased region" description="Polar residues" evidence="1">
    <location>
        <begin position="23"/>
        <end position="35"/>
    </location>
</feature>
<dbReference type="Proteomes" id="UP000314294">
    <property type="component" value="Unassembled WGS sequence"/>
</dbReference>
<keyword evidence="3" id="KW-1185">Reference proteome</keyword>
<proteinExistence type="predicted"/>
<feature type="compositionally biased region" description="Pro residues" evidence="1">
    <location>
        <begin position="7"/>
        <end position="16"/>
    </location>
</feature>
<comment type="caution">
    <text evidence="2">The sequence shown here is derived from an EMBL/GenBank/DDBJ whole genome shotgun (WGS) entry which is preliminary data.</text>
</comment>
<evidence type="ECO:0000313" key="3">
    <source>
        <dbReference type="Proteomes" id="UP000314294"/>
    </source>
</evidence>
<feature type="region of interest" description="Disordered" evidence="1">
    <location>
        <begin position="1"/>
        <end position="60"/>
    </location>
</feature>
<dbReference type="EMBL" id="SRLO01009086">
    <property type="protein sequence ID" value="TNN26992.1"/>
    <property type="molecule type" value="Genomic_DNA"/>
</dbReference>
<sequence length="60" mass="6089">MRASVGPPLPCVPWPQSPHARAENQSQAGRLSSGISFPLRGQGDGGGRRNGGVAAPRPGS</sequence>
<reference evidence="2 3" key="1">
    <citation type="submission" date="2019-03" db="EMBL/GenBank/DDBJ databases">
        <title>First draft genome of Liparis tanakae, snailfish: a comprehensive survey of snailfish specific genes.</title>
        <authorList>
            <person name="Kim W."/>
            <person name="Song I."/>
            <person name="Jeong J.-H."/>
            <person name="Kim D."/>
            <person name="Kim S."/>
            <person name="Ryu S."/>
            <person name="Song J.Y."/>
            <person name="Lee S.K."/>
        </authorList>
    </citation>
    <scope>NUCLEOTIDE SEQUENCE [LARGE SCALE GENOMIC DNA]</scope>
    <source>
        <tissue evidence="2">Muscle</tissue>
    </source>
</reference>
<organism evidence="2 3">
    <name type="scientific">Liparis tanakae</name>
    <name type="common">Tanaka's snailfish</name>
    <dbReference type="NCBI Taxonomy" id="230148"/>
    <lineage>
        <taxon>Eukaryota</taxon>
        <taxon>Metazoa</taxon>
        <taxon>Chordata</taxon>
        <taxon>Craniata</taxon>
        <taxon>Vertebrata</taxon>
        <taxon>Euteleostomi</taxon>
        <taxon>Actinopterygii</taxon>
        <taxon>Neopterygii</taxon>
        <taxon>Teleostei</taxon>
        <taxon>Neoteleostei</taxon>
        <taxon>Acanthomorphata</taxon>
        <taxon>Eupercaria</taxon>
        <taxon>Perciformes</taxon>
        <taxon>Cottioidei</taxon>
        <taxon>Cottales</taxon>
        <taxon>Liparidae</taxon>
        <taxon>Liparis</taxon>
    </lineage>
</organism>
<name>A0A4Z2EF98_9TELE</name>
<dbReference type="AlphaFoldDB" id="A0A4Z2EF98"/>
<evidence type="ECO:0000256" key="1">
    <source>
        <dbReference type="SAM" id="MobiDB-lite"/>
    </source>
</evidence>